<proteinExistence type="inferred from homology"/>
<dbReference type="InterPro" id="IPR007312">
    <property type="entry name" value="Phosphoesterase"/>
</dbReference>
<sequence>MTNTSRRHFLKLIAQSGGATAALSALPTSIANAFTIAPEGSSNSIQDVKHVVIFMQENRSFDHYFGCLKGVRGFGDPRPILTRGGKPVWQQPTEYGRFQLPFPLQAQASADFDRSQCMQSDLPHSWKYSQKMWAYYDVWVREKTTMSMGYLSRAELPFYYALADAFTVGDAYFASVFGPTDPNRMYLFSGTNGVSVGHDGRHALSNVDDGNETACMSRDKKEWKSPYLWTTYAERLSQHNVSWKVYQEYDNYGDNSLAYFPQFRHLDLSDPDQNERYQRARSYAGETSQLDAKGLPLNTNPADAQALVDLFARDVRSGNLPEVSWIVAPTKFCEHPEKNPPGYGESLSARLMDVLTEDPKVWAQTVFILCYDEEGGFFDHVPPPVAPATRADGYSTVSTDGEISGGEAYGLGARLPFLVASPWSRGGFVCSEVFDHTSIIRFLEKRFGVFEPNISAWRRAVCGDLTSMFDFSTPYQQRPQQLFNTPHQEYLRQAQQSCRGEKSLLPLNTVTMPQQELDSDNTRPARSLPYRLAVDGRITEDTGRFALQMRNMGSTAAVFTVYPSGHNSGPWYYTIGAQQSFTETWQFKDFANERYALRLHGPNGFLRVFQGLSKHQIEIEVEELSSNSIVNNQSQVLTLRIFNHGKQAQEVKLEDQFYGAPSQQLTIAAESSKLIYWSLENSVAWYDFKLSIVNDKDFLRRYAGHIEHAGINRSDPANGKLVFALPKAKAPEGEVK</sequence>
<evidence type="ECO:0000256" key="3">
    <source>
        <dbReference type="ARBA" id="ARBA00022801"/>
    </source>
</evidence>
<feature type="domain" description="Bacterial phospholipase C C-terminal" evidence="5">
    <location>
        <begin position="635"/>
        <end position="705"/>
    </location>
</feature>
<dbReference type="PANTHER" id="PTHR31956:SF1">
    <property type="entry name" value="NON-SPECIFIC PHOSPHOLIPASE C1"/>
    <property type="match status" value="1"/>
</dbReference>
<evidence type="ECO:0000256" key="1">
    <source>
        <dbReference type="ARBA" id="ARBA00009717"/>
    </source>
</evidence>
<dbReference type="Pfam" id="PF05506">
    <property type="entry name" value="PLipase_C_C"/>
    <property type="match status" value="2"/>
</dbReference>
<comment type="similarity">
    <text evidence="1">Belongs to the bacterial phospholipase C family.</text>
</comment>
<dbReference type="InterPro" id="IPR008475">
    <property type="entry name" value="PLipase_C_C"/>
</dbReference>
<keyword evidence="4" id="KW-0732">Signal</keyword>
<evidence type="ECO:0000313" key="7">
    <source>
        <dbReference type="Proteomes" id="UP000624279"/>
    </source>
</evidence>
<evidence type="ECO:0000313" key="6">
    <source>
        <dbReference type="EMBL" id="MBC3873824.1"/>
    </source>
</evidence>
<dbReference type="EC" id="3.1.4.3" evidence="2"/>
<comment type="caution">
    <text evidence="6">The sequence shown here is derived from an EMBL/GenBank/DDBJ whole genome shotgun (WGS) entry which is preliminary data.</text>
</comment>
<dbReference type="InterPro" id="IPR017850">
    <property type="entry name" value="Alkaline_phosphatase_core_sf"/>
</dbReference>
<evidence type="ECO:0000259" key="5">
    <source>
        <dbReference type="Pfam" id="PF05506"/>
    </source>
</evidence>
<evidence type="ECO:0000256" key="4">
    <source>
        <dbReference type="SAM" id="SignalP"/>
    </source>
</evidence>
<dbReference type="NCBIfam" id="TIGR03396">
    <property type="entry name" value="PC_PLC"/>
    <property type="match status" value="1"/>
</dbReference>
<evidence type="ECO:0000256" key="2">
    <source>
        <dbReference type="ARBA" id="ARBA00012018"/>
    </source>
</evidence>
<feature type="domain" description="Bacterial phospholipase C C-terminal" evidence="5">
    <location>
        <begin position="524"/>
        <end position="611"/>
    </location>
</feature>
<reference evidence="6 7" key="1">
    <citation type="submission" date="2020-08" db="EMBL/GenBank/DDBJ databases">
        <title>Novel species isolated from subtropical streams in China.</title>
        <authorList>
            <person name="Lu H."/>
        </authorList>
    </citation>
    <scope>NUCLEOTIDE SEQUENCE [LARGE SCALE GENOMIC DNA]</scope>
    <source>
        <strain evidence="6 7">LX15W</strain>
    </source>
</reference>
<accession>A0ABR6YB85</accession>
<dbReference type="Pfam" id="PF04185">
    <property type="entry name" value="Phosphoesterase"/>
    <property type="match status" value="1"/>
</dbReference>
<dbReference type="InterPro" id="IPR006311">
    <property type="entry name" value="TAT_signal"/>
</dbReference>
<dbReference type="PROSITE" id="PS51318">
    <property type="entry name" value="TAT"/>
    <property type="match status" value="1"/>
</dbReference>
<dbReference type="EMBL" id="JACOGA010000008">
    <property type="protein sequence ID" value="MBC3873824.1"/>
    <property type="molecule type" value="Genomic_DNA"/>
</dbReference>
<protein>
    <recommendedName>
        <fullName evidence="2">phospholipase C</fullName>
        <ecNumber evidence="2">3.1.4.3</ecNumber>
    </recommendedName>
</protein>
<organism evidence="6 7">
    <name type="scientific">Undibacterium flavidum</name>
    <dbReference type="NCBI Taxonomy" id="2762297"/>
    <lineage>
        <taxon>Bacteria</taxon>
        <taxon>Pseudomonadati</taxon>
        <taxon>Pseudomonadota</taxon>
        <taxon>Betaproteobacteria</taxon>
        <taxon>Burkholderiales</taxon>
        <taxon>Oxalobacteraceae</taxon>
        <taxon>Undibacterium</taxon>
    </lineage>
</organism>
<dbReference type="Proteomes" id="UP000624279">
    <property type="component" value="Unassembled WGS sequence"/>
</dbReference>
<feature type="signal peptide" evidence="4">
    <location>
        <begin position="1"/>
        <end position="21"/>
    </location>
</feature>
<dbReference type="CDD" id="cd16014">
    <property type="entry name" value="PLC"/>
    <property type="match status" value="1"/>
</dbReference>
<dbReference type="Gene3D" id="3.40.720.10">
    <property type="entry name" value="Alkaline Phosphatase, subunit A"/>
    <property type="match status" value="1"/>
</dbReference>
<name>A0ABR6YB85_9BURK</name>
<dbReference type="InterPro" id="IPR017767">
    <property type="entry name" value="PC-PLC"/>
</dbReference>
<dbReference type="PANTHER" id="PTHR31956">
    <property type="entry name" value="NON-SPECIFIC PHOSPHOLIPASE C4-RELATED"/>
    <property type="match status" value="1"/>
</dbReference>
<keyword evidence="3" id="KW-0378">Hydrolase</keyword>
<dbReference type="RefSeq" id="WP_186941861.1">
    <property type="nucleotide sequence ID" value="NZ_JACOGA010000008.1"/>
</dbReference>
<keyword evidence="7" id="KW-1185">Reference proteome</keyword>
<gene>
    <name evidence="6" type="ORF">H8K55_09500</name>
</gene>
<feature type="chain" id="PRO_5045484366" description="phospholipase C" evidence="4">
    <location>
        <begin position="22"/>
        <end position="736"/>
    </location>
</feature>